<gene>
    <name evidence="3" type="ORF">PODANS_4_7670</name>
</gene>
<dbReference type="AlphaFoldDB" id="B2ARF5"/>
<evidence type="ECO:0000313" key="3">
    <source>
        <dbReference type="EMBL" id="CAP66733.1"/>
    </source>
</evidence>
<keyword evidence="2" id="KW-1133">Transmembrane helix</keyword>
<feature type="region of interest" description="Disordered" evidence="1">
    <location>
        <begin position="165"/>
        <end position="205"/>
    </location>
</feature>
<evidence type="ECO:0000256" key="1">
    <source>
        <dbReference type="SAM" id="MobiDB-lite"/>
    </source>
</evidence>
<keyword evidence="2" id="KW-0812">Transmembrane</keyword>
<dbReference type="KEGG" id="pan:PODANSg3095"/>
<dbReference type="Proteomes" id="UP000001197">
    <property type="component" value="Chromosome 4"/>
</dbReference>
<feature type="compositionally biased region" description="Basic residues" evidence="1">
    <location>
        <begin position="254"/>
        <end position="264"/>
    </location>
</feature>
<feature type="transmembrane region" description="Helical" evidence="2">
    <location>
        <begin position="305"/>
        <end position="324"/>
    </location>
</feature>
<reference evidence="4" key="4">
    <citation type="submission" date="2015-04" db="EMBL/GenBank/DDBJ databases">
        <title>Maintaining two mating types: Structure of the mating type locus and its role in heterokaryosis in Podospora anserina.</title>
        <authorList>
            <person name="Grognet P."/>
            <person name="Bidard F."/>
            <person name="Kuchly C."/>
            <person name="Chan Ho Tong L."/>
            <person name="Coppin E."/>
            <person name="Ait Benkhali J."/>
            <person name="Couloux A."/>
            <person name="Wincker P."/>
            <person name="Debuchy R."/>
            <person name="Silar P."/>
        </authorList>
    </citation>
    <scope>NUCLEOTIDE SEQUENCE</scope>
</reference>
<feature type="transmembrane region" description="Helical" evidence="2">
    <location>
        <begin position="405"/>
        <end position="426"/>
    </location>
</feature>
<dbReference type="OrthoDB" id="5412502at2759"/>
<protein>
    <submittedName>
        <fullName evidence="3">Podospora anserina S mat+ genomic DNA chromosome 4, supercontig 4</fullName>
    </submittedName>
</protein>
<feature type="transmembrane region" description="Helical" evidence="2">
    <location>
        <begin position="278"/>
        <end position="299"/>
    </location>
</feature>
<feature type="compositionally biased region" description="Basic and acidic residues" evidence="1">
    <location>
        <begin position="550"/>
        <end position="559"/>
    </location>
</feature>
<organism evidence="3">
    <name type="scientific">Podospora anserina (strain S / ATCC MYA-4624 / DSM 980 / FGSC 10383)</name>
    <name type="common">Pleurage anserina</name>
    <dbReference type="NCBI Taxonomy" id="515849"/>
    <lineage>
        <taxon>Eukaryota</taxon>
        <taxon>Fungi</taxon>
        <taxon>Dikarya</taxon>
        <taxon>Ascomycota</taxon>
        <taxon>Pezizomycotina</taxon>
        <taxon>Sordariomycetes</taxon>
        <taxon>Sordariomycetidae</taxon>
        <taxon>Sordariales</taxon>
        <taxon>Podosporaceae</taxon>
        <taxon>Podospora</taxon>
        <taxon>Podospora anserina</taxon>
    </lineage>
</organism>
<dbReference type="EMBL" id="FO904939">
    <property type="protein sequence ID" value="CDP28468.1"/>
    <property type="molecule type" value="Genomic_DNA"/>
</dbReference>
<evidence type="ECO:0000313" key="4">
    <source>
        <dbReference type="EMBL" id="CDP28468.1"/>
    </source>
</evidence>
<dbReference type="VEuPathDB" id="FungiDB:PODANS_4_7670"/>
<feature type="region of interest" description="Disordered" evidence="1">
    <location>
        <begin position="233"/>
        <end position="268"/>
    </location>
</feature>
<proteinExistence type="predicted"/>
<dbReference type="RefSeq" id="XP_001906067.1">
    <property type="nucleotide sequence ID" value="XM_001906032.1"/>
</dbReference>
<keyword evidence="2" id="KW-0472">Membrane</keyword>
<dbReference type="GeneID" id="6190365"/>
<feature type="transmembrane region" description="Helical" evidence="2">
    <location>
        <begin position="382"/>
        <end position="399"/>
    </location>
</feature>
<reference evidence="3 5" key="1">
    <citation type="journal article" date="2008" name="Genome Biol.">
        <title>The genome sequence of the model ascomycete fungus Podospora anserina.</title>
        <authorList>
            <person name="Espagne E."/>
            <person name="Lespinet O."/>
            <person name="Malagnac F."/>
            <person name="Da Silva C."/>
            <person name="Jaillon O."/>
            <person name="Porcel B.M."/>
            <person name="Couloux A."/>
            <person name="Aury J.-M."/>
            <person name="Segurens B."/>
            <person name="Poulain J."/>
            <person name="Anthouard V."/>
            <person name="Grossetete S."/>
            <person name="Khalili H."/>
            <person name="Coppin E."/>
            <person name="Dequard-Chablat M."/>
            <person name="Picard M."/>
            <person name="Contamine V."/>
            <person name="Arnaise S."/>
            <person name="Bourdais A."/>
            <person name="Berteaux-Lecellier V."/>
            <person name="Gautheret D."/>
            <person name="de Vries R.P."/>
            <person name="Battaglia E."/>
            <person name="Coutinho P.M."/>
            <person name="Danchin E.G.J."/>
            <person name="Henrissat B."/>
            <person name="El Khoury R."/>
            <person name="Sainsard-Chanet A."/>
            <person name="Boivin A."/>
            <person name="Pinan-Lucarre B."/>
            <person name="Sellem C.H."/>
            <person name="Debuchy R."/>
            <person name="Wincker P."/>
            <person name="Weissenbach J."/>
            <person name="Silar P."/>
        </authorList>
    </citation>
    <scope>NUCLEOTIDE SEQUENCE [LARGE SCALE GENOMIC DNA]</scope>
    <source>
        <strain evidence="5">S / ATCC MYA-4624 / DSM 980 / FGSC 10383</strain>
        <strain evidence="3">S mat+</strain>
    </source>
</reference>
<name>B2ARF5_PODAN</name>
<feature type="compositionally biased region" description="Low complexity" evidence="1">
    <location>
        <begin position="243"/>
        <end position="253"/>
    </location>
</feature>
<reference evidence="3" key="2">
    <citation type="submission" date="2008-07" db="EMBL/GenBank/DDBJ databases">
        <authorList>
            <person name="Genoscope - CEA"/>
        </authorList>
    </citation>
    <scope>NUCLEOTIDE SEQUENCE</scope>
    <source>
        <strain evidence="3">S mat+</strain>
    </source>
</reference>
<accession>B2ARF5</accession>
<evidence type="ECO:0000313" key="5">
    <source>
        <dbReference type="Proteomes" id="UP000001197"/>
    </source>
</evidence>
<dbReference type="STRING" id="515849.B2ARF5"/>
<reference evidence="5" key="3">
    <citation type="journal article" date="2014" name="Genetics">
        <title>Maintaining two mating types: Structure of the mating type locus and its role in heterokaryosis in Podospora anserina.</title>
        <authorList>
            <person name="Grognet P."/>
            <person name="Bidard F."/>
            <person name="Kuchly C."/>
            <person name="Tong L.C.H."/>
            <person name="Coppin E."/>
            <person name="Benkhali J.A."/>
            <person name="Couloux A."/>
            <person name="Wincker P."/>
            <person name="Debuchy R."/>
            <person name="Silar P."/>
        </authorList>
    </citation>
    <scope>GENOME REANNOTATION</scope>
    <source>
        <strain evidence="5">S / ATCC MYA-4624 / DSM 980 / FGSC 10383</strain>
    </source>
</reference>
<feature type="region of interest" description="Disordered" evidence="1">
    <location>
        <begin position="535"/>
        <end position="559"/>
    </location>
</feature>
<dbReference type="EMBL" id="CU633895">
    <property type="protein sequence ID" value="CAP66733.1"/>
    <property type="molecule type" value="Genomic_DNA"/>
</dbReference>
<keyword evidence="5" id="KW-1185">Reference proteome</keyword>
<evidence type="ECO:0000256" key="2">
    <source>
        <dbReference type="SAM" id="Phobius"/>
    </source>
</evidence>
<sequence length="559" mass="62798">MSSLPLPLDEDAPTGALAWYVFPSNPFRTYLNRVTNFQQRFPYGRQDLPGWRFDVITLLAIIGESSVAEHAQTLTASRLCLLPRIIPAPQALLKPVRPQRLPEANAKMTGVHSGVVLDTVGFFANILQPLDEMKPFSFKVLEIKHTKEALEAIEAGKIREQKGRLTTSTKGSNWWRRGWRGQQKPTAPHMKPTTDTTTVLTPSRPSFFDPANANPTEKPPTRKPTVQFATAAADDDLERGGSSTTTLTTSNNNHPHHLPHHRTSTTRPSVPATLCSPVHLLSIFSFALTLAIIILSALWEDGTAILAIVLMSLASSVVCYASLWKPVLMNRTTSGKVPEGDVVIRTREGAFLLIKCTEEVARELYSGTEECKYVVESDLYRLYMGLGMVLLMVSVVLLGNCGWNSQVLIGGGYICLNGLYWMMGLVEEKRFWDVDRRYTVRDVTKEDSKGAHAFPEGKDKWEKDRLEDDEIPSFTRTMWYAIRETKGQVAWVKRSGAMPKTKQWKRWLEEAQKMAEKGERGWKAVRRKGEIMREEGAEDDAEQMAPAQEVQRRGTVRGE</sequence>
<dbReference type="eggNOG" id="ENOG502SI3B">
    <property type="taxonomic scope" value="Eukaryota"/>
</dbReference>
<dbReference type="HOGENOM" id="CLU_029043_1_0_1"/>